<dbReference type="EMBL" id="JACSEA010000015">
    <property type="protein sequence ID" value="KAF7385104.1"/>
    <property type="molecule type" value="Genomic_DNA"/>
</dbReference>
<keyword evidence="2" id="KW-1185">Reference proteome</keyword>
<dbReference type="Proteomes" id="UP000614350">
    <property type="component" value="Unassembled WGS sequence"/>
</dbReference>
<evidence type="ECO:0000313" key="1">
    <source>
        <dbReference type="EMBL" id="KAF7385104.1"/>
    </source>
</evidence>
<evidence type="ECO:0000313" key="2">
    <source>
        <dbReference type="Proteomes" id="UP000614350"/>
    </source>
</evidence>
<gene>
    <name evidence="1" type="ORF">HZH66_012190</name>
</gene>
<protein>
    <submittedName>
        <fullName evidence="1">Uncharacterized protein</fullName>
    </submittedName>
</protein>
<proteinExistence type="predicted"/>
<name>A0A834JB21_VESVU</name>
<dbReference type="AlphaFoldDB" id="A0A834JB21"/>
<organism evidence="1 2">
    <name type="scientific">Vespula vulgaris</name>
    <name type="common">Yellow jacket</name>
    <name type="synonym">Wasp</name>
    <dbReference type="NCBI Taxonomy" id="7454"/>
    <lineage>
        <taxon>Eukaryota</taxon>
        <taxon>Metazoa</taxon>
        <taxon>Ecdysozoa</taxon>
        <taxon>Arthropoda</taxon>
        <taxon>Hexapoda</taxon>
        <taxon>Insecta</taxon>
        <taxon>Pterygota</taxon>
        <taxon>Neoptera</taxon>
        <taxon>Endopterygota</taxon>
        <taxon>Hymenoptera</taxon>
        <taxon>Apocrita</taxon>
        <taxon>Aculeata</taxon>
        <taxon>Vespoidea</taxon>
        <taxon>Vespidae</taxon>
        <taxon>Vespinae</taxon>
        <taxon>Vespula</taxon>
    </lineage>
</organism>
<comment type="caution">
    <text evidence="1">The sequence shown here is derived from an EMBL/GenBank/DDBJ whole genome shotgun (WGS) entry which is preliminary data.</text>
</comment>
<accession>A0A834JB21</accession>
<reference evidence="1" key="1">
    <citation type="journal article" date="2020" name="G3 (Bethesda)">
        <title>High-Quality Assemblies for Three Invasive Social Wasps from the &lt;i&gt;Vespula&lt;/i&gt; Genus.</title>
        <authorList>
            <person name="Harrop T.W.R."/>
            <person name="Guhlin J."/>
            <person name="McLaughlin G.M."/>
            <person name="Permina E."/>
            <person name="Stockwell P."/>
            <person name="Gilligan J."/>
            <person name="Le Lec M.F."/>
            <person name="Gruber M.A.M."/>
            <person name="Quinn O."/>
            <person name="Lovegrove M."/>
            <person name="Duncan E.J."/>
            <person name="Remnant E.J."/>
            <person name="Van Eeckhoven J."/>
            <person name="Graham B."/>
            <person name="Knapp R.A."/>
            <person name="Langford K.W."/>
            <person name="Kronenberg Z."/>
            <person name="Press M.O."/>
            <person name="Eacker S.M."/>
            <person name="Wilson-Rankin E.E."/>
            <person name="Purcell J."/>
            <person name="Lester P.J."/>
            <person name="Dearden P.K."/>
        </authorList>
    </citation>
    <scope>NUCLEOTIDE SEQUENCE</scope>
    <source>
        <strain evidence="1">Marl-1</strain>
    </source>
</reference>
<sequence length="186" mass="20761">MVRAKGAERNGQGVIRDHLRDLRWEDETPRHGLLPLNESTFLSTRKRRRFEVERTRRGSVERQWEISLRAGYANREPSIVAENNKVVSRKYDTTCSGRSQGKCEENRLIKIGRWCSEVKLINDDTSSRLCVALSDVAASSIQSVITEISRATVTFIVSGGERALEQAVGQCAPPPGQPLRPGGTDV</sequence>